<organism evidence="5 6">
    <name type="scientific">Streptomyces chartreusis</name>
    <dbReference type="NCBI Taxonomy" id="1969"/>
    <lineage>
        <taxon>Bacteria</taxon>
        <taxon>Bacillati</taxon>
        <taxon>Actinomycetota</taxon>
        <taxon>Actinomycetes</taxon>
        <taxon>Kitasatosporales</taxon>
        <taxon>Streptomycetaceae</taxon>
        <taxon>Streptomyces</taxon>
    </lineage>
</organism>
<dbReference type="FunFam" id="3.30.300.30:FF:000008">
    <property type="entry name" value="2,3-dihydroxybenzoate-AMP ligase"/>
    <property type="match status" value="1"/>
</dbReference>
<dbReference type="EMBL" id="CP056041">
    <property type="protein sequence ID" value="QKZ16041.1"/>
    <property type="molecule type" value="Genomic_DNA"/>
</dbReference>
<comment type="similarity">
    <text evidence="1">Belongs to the ATP-dependent AMP-binding enzyme family.</text>
</comment>
<dbReference type="InterPro" id="IPR042099">
    <property type="entry name" value="ANL_N_sf"/>
</dbReference>
<evidence type="ECO:0000313" key="5">
    <source>
        <dbReference type="EMBL" id="QKZ16041.1"/>
    </source>
</evidence>
<evidence type="ECO:0000256" key="2">
    <source>
        <dbReference type="ARBA" id="ARBA00022598"/>
    </source>
</evidence>
<dbReference type="NCBIfam" id="NF004837">
    <property type="entry name" value="PRK06187.1"/>
    <property type="match status" value="1"/>
</dbReference>
<sequence>MFNDELSHRIARVRSASLGDLLRRSAARAPDKTAIVHHDLRQTYAELDETVNRTANALAARGVSKGDRIALLSHNNHAFVVLYFALARLGAVSVPINFMLTAGEIGYILRHSGATGLIVEDTLSPVAVQALEEAALTGTVTVRGVIPAGGLQTPEGWEPVPDWMAHGDSSAPDVFVTEDDLAQLIYTSGTESRPKGAMLSARSLIAQYITCAIDGEMSGEDVEVHALPLFHCAQLHCFLTPGIYLGATNIVLPGADPATILRTVEAERATKLFCPPTVWISLLRHPDFDRSDLSSLRKGYYGASIMPVEVLKEISERLPGVRLFNFYGQTEMSPVATVLKPEDQVRKPGSAGRPGLNVETIVVDHANRPVPPGQVGEIVHRSPHALLGYWDDPERTDAAFEGGWFHSGDLGVMDTEGYLTVVDRKKDMIKSGGENVASREVEEVLYQHPAVAEAAVFGLPHPQWIEAVAAVVILREGKAATAEELIAHCRKSLAGFKIPKHIDFAEQLPKNASGKILKRELRIGARATWTSST</sequence>
<dbReference type="InterPro" id="IPR050237">
    <property type="entry name" value="ATP-dep_AMP-bd_enzyme"/>
</dbReference>
<name>A0A7I0NSJ8_STRCX</name>
<feature type="domain" description="AMP-dependent synthetase/ligase" evidence="3">
    <location>
        <begin position="22"/>
        <end position="390"/>
    </location>
</feature>
<gene>
    <name evidence="5" type="ORF">HUT05_00730</name>
</gene>
<dbReference type="NCBIfam" id="NF006182">
    <property type="entry name" value="PRK08316.1"/>
    <property type="match status" value="1"/>
</dbReference>
<dbReference type="Pfam" id="PF13193">
    <property type="entry name" value="AMP-binding_C"/>
    <property type="match status" value="1"/>
</dbReference>
<dbReference type="InterPro" id="IPR045851">
    <property type="entry name" value="AMP-bd_C_sf"/>
</dbReference>
<dbReference type="Gene3D" id="3.30.300.30">
    <property type="match status" value="1"/>
</dbReference>
<dbReference type="SUPFAM" id="SSF56801">
    <property type="entry name" value="Acetyl-CoA synthetase-like"/>
    <property type="match status" value="1"/>
</dbReference>
<proteinExistence type="inferred from homology"/>
<dbReference type="Proteomes" id="UP000509418">
    <property type="component" value="Chromosome"/>
</dbReference>
<protein>
    <submittedName>
        <fullName evidence="5">Acyl-CoA synthetase</fullName>
    </submittedName>
</protein>
<dbReference type="InterPro" id="IPR025110">
    <property type="entry name" value="AMP-bd_C"/>
</dbReference>
<evidence type="ECO:0000256" key="1">
    <source>
        <dbReference type="ARBA" id="ARBA00006432"/>
    </source>
</evidence>
<evidence type="ECO:0000259" key="4">
    <source>
        <dbReference type="Pfam" id="PF13193"/>
    </source>
</evidence>
<dbReference type="InterPro" id="IPR020845">
    <property type="entry name" value="AMP-binding_CS"/>
</dbReference>
<evidence type="ECO:0000259" key="3">
    <source>
        <dbReference type="Pfam" id="PF00501"/>
    </source>
</evidence>
<reference evidence="5 6" key="1">
    <citation type="submission" date="2020-06" db="EMBL/GenBank/DDBJ databases">
        <title>Genome mining for natural products.</title>
        <authorList>
            <person name="Zhang B."/>
            <person name="Shi J."/>
            <person name="Ge H."/>
        </authorList>
    </citation>
    <scope>NUCLEOTIDE SEQUENCE [LARGE SCALE GENOMIC DNA]</scope>
    <source>
        <strain evidence="5 6">NA02069</strain>
    </source>
</reference>
<keyword evidence="2" id="KW-0436">Ligase</keyword>
<keyword evidence="6" id="KW-1185">Reference proteome</keyword>
<dbReference type="RefSeq" id="WP_176573754.1">
    <property type="nucleotide sequence ID" value="NZ_CP056041.1"/>
</dbReference>
<dbReference type="AlphaFoldDB" id="A0A7I0NSJ8"/>
<dbReference type="Gene3D" id="3.40.50.12780">
    <property type="entry name" value="N-terminal domain of ligase-like"/>
    <property type="match status" value="1"/>
</dbReference>
<dbReference type="PANTHER" id="PTHR43767">
    <property type="entry name" value="LONG-CHAIN-FATTY-ACID--COA LIGASE"/>
    <property type="match status" value="1"/>
</dbReference>
<dbReference type="GO" id="GO:0016878">
    <property type="term" value="F:acid-thiol ligase activity"/>
    <property type="evidence" value="ECO:0007669"/>
    <property type="project" value="UniProtKB-ARBA"/>
</dbReference>
<dbReference type="CDD" id="cd17631">
    <property type="entry name" value="FACL_FadD13-like"/>
    <property type="match status" value="1"/>
</dbReference>
<feature type="domain" description="AMP-binding enzyme C-terminal" evidence="4">
    <location>
        <begin position="440"/>
        <end position="515"/>
    </location>
</feature>
<evidence type="ECO:0000313" key="6">
    <source>
        <dbReference type="Proteomes" id="UP000509418"/>
    </source>
</evidence>
<dbReference type="PROSITE" id="PS00455">
    <property type="entry name" value="AMP_BINDING"/>
    <property type="match status" value="1"/>
</dbReference>
<dbReference type="Pfam" id="PF00501">
    <property type="entry name" value="AMP-binding"/>
    <property type="match status" value="1"/>
</dbReference>
<dbReference type="PANTHER" id="PTHR43767:SF1">
    <property type="entry name" value="NONRIBOSOMAL PEPTIDE SYNTHASE PES1 (EUROFUNG)-RELATED"/>
    <property type="match status" value="1"/>
</dbReference>
<accession>A0A7I0NSJ8</accession>
<dbReference type="InterPro" id="IPR000873">
    <property type="entry name" value="AMP-dep_synth/lig_dom"/>
</dbReference>